<dbReference type="InterPro" id="IPR038765">
    <property type="entry name" value="Papain-like_cys_pep_sf"/>
</dbReference>
<protein>
    <recommendedName>
        <fullName evidence="2">OTU domain-containing protein</fullName>
    </recommendedName>
</protein>
<evidence type="ECO:0000256" key="1">
    <source>
        <dbReference type="SAM" id="MobiDB-lite"/>
    </source>
</evidence>
<organism evidence="3 5">
    <name type="scientific">Adineta steineri</name>
    <dbReference type="NCBI Taxonomy" id="433720"/>
    <lineage>
        <taxon>Eukaryota</taxon>
        <taxon>Metazoa</taxon>
        <taxon>Spiralia</taxon>
        <taxon>Gnathifera</taxon>
        <taxon>Rotifera</taxon>
        <taxon>Eurotatoria</taxon>
        <taxon>Bdelloidea</taxon>
        <taxon>Adinetida</taxon>
        <taxon>Adinetidae</taxon>
        <taxon>Adineta</taxon>
    </lineage>
</organism>
<dbReference type="Proteomes" id="UP000663844">
    <property type="component" value="Unassembled WGS sequence"/>
</dbReference>
<dbReference type="EMBL" id="CAJNOG010000006">
    <property type="protein sequence ID" value="CAF0732614.1"/>
    <property type="molecule type" value="Genomic_DNA"/>
</dbReference>
<dbReference type="GO" id="GO:0016579">
    <property type="term" value="P:protein deubiquitination"/>
    <property type="evidence" value="ECO:0007669"/>
    <property type="project" value="TreeGrafter"/>
</dbReference>
<comment type="caution">
    <text evidence="3">The sequence shown here is derived from an EMBL/GenBank/DDBJ whole genome shotgun (WGS) entry which is preliminary data.</text>
</comment>
<dbReference type="PANTHER" id="PTHR12419:SF115">
    <property type="entry name" value="PROTEIN OVARIAN TUMOR LOCUS-RELATED"/>
    <property type="match status" value="1"/>
</dbReference>
<reference evidence="3" key="1">
    <citation type="submission" date="2021-02" db="EMBL/GenBank/DDBJ databases">
        <authorList>
            <person name="Nowell W R."/>
        </authorList>
    </citation>
    <scope>NUCLEOTIDE SEQUENCE</scope>
</reference>
<accession>A0A813NBX5</accession>
<dbReference type="CDD" id="cd22753">
    <property type="entry name" value="OTU_ALG13-like"/>
    <property type="match status" value="1"/>
</dbReference>
<dbReference type="Pfam" id="PF02338">
    <property type="entry name" value="OTU"/>
    <property type="match status" value="1"/>
</dbReference>
<proteinExistence type="predicted"/>
<dbReference type="Gene3D" id="3.90.70.80">
    <property type="match status" value="1"/>
</dbReference>
<evidence type="ECO:0000313" key="3">
    <source>
        <dbReference type="EMBL" id="CAF0732614.1"/>
    </source>
</evidence>
<dbReference type="InterPro" id="IPR003323">
    <property type="entry name" value="OTU_dom"/>
</dbReference>
<feature type="region of interest" description="Disordered" evidence="1">
    <location>
        <begin position="618"/>
        <end position="643"/>
    </location>
</feature>
<evidence type="ECO:0000313" key="4">
    <source>
        <dbReference type="EMBL" id="CAF3711109.1"/>
    </source>
</evidence>
<dbReference type="GO" id="GO:0061578">
    <property type="term" value="F:K63-linked deubiquitinase activity"/>
    <property type="evidence" value="ECO:0007669"/>
    <property type="project" value="TreeGrafter"/>
</dbReference>
<dbReference type="GO" id="GO:0004843">
    <property type="term" value="F:cysteine-type deubiquitinase activity"/>
    <property type="evidence" value="ECO:0007669"/>
    <property type="project" value="TreeGrafter"/>
</dbReference>
<sequence length="681" mass="78958">MERQEYRDMDDEQEEYTIGSLDTSMDRYLERQRLWRKRIPQDGSSLFRALSEALFSTQVHHYDVRLKCIEHMELNANEYSQLITMPLSKYLTHLKDPTTPGGMLEVEALARCYRVCIIVYSGKDHHPVECQYGSNKIMFSLIGYQFDRVITEERRRLLGIVQAYVYKFLYSEVFNQPKVVEQAKAMLRKSDTLYYGVKGASMQKNSIRTEKKSNHELIPVPYRTAKALEPAIFRNVAYDVYMNDHFKKYIDRNMIKSHQHIPFMTHNRLIERFGVKMHLPVSYINPSDCRRVIVRLSNSDELFAYYVGEDSDTNMHNVYLVKFGSMTKTTGEKMLDFPASLGRRPITFAQLKRHTNIYRKLKPCLDASLQFFEERSSRRQRQQVIDYGNNPSIQLLRPYQPLMSPINPTVLYSPPLDNYNQNSNWISPHSSSHQPVPILMPMSNSDQMQLHHRLSVNVTDHYEWSTNPTNYYPGYSTTANSSNIDTMSLNGSLSSNTSTNDSSPYPILAPMPTVFFNQYSQQSSCEQQQQQQQHQYVQPTVFVPQHISPRLISEQTEQHIPNEMSSNKFHPNQTPFVVMSPTHPMIGPGMQQPVAGFHPISMVPHIYMDPMNCSPNNANIYPGSPQQHHHQQQSSSPYPLFYSSSPTTPSTPWISTVPLPPHYYVLPNPQQVQHYPFQQLI</sequence>
<dbReference type="InterPro" id="IPR050704">
    <property type="entry name" value="Peptidase_C85-like"/>
</dbReference>
<dbReference type="PROSITE" id="PS50802">
    <property type="entry name" value="OTU"/>
    <property type="match status" value="1"/>
</dbReference>
<name>A0A813NBX5_9BILA</name>
<dbReference type="AlphaFoldDB" id="A0A813NBX5"/>
<dbReference type="EMBL" id="CAJOAZ010000773">
    <property type="protein sequence ID" value="CAF3711109.1"/>
    <property type="molecule type" value="Genomic_DNA"/>
</dbReference>
<dbReference type="SUPFAM" id="SSF54001">
    <property type="entry name" value="Cysteine proteinases"/>
    <property type="match status" value="1"/>
</dbReference>
<gene>
    <name evidence="3" type="ORF">JYZ213_LOCUS1313</name>
    <name evidence="4" type="ORF">OXD698_LOCUS12966</name>
</gene>
<feature type="compositionally biased region" description="Low complexity" evidence="1">
    <location>
        <begin position="632"/>
        <end position="643"/>
    </location>
</feature>
<dbReference type="PANTHER" id="PTHR12419">
    <property type="entry name" value="OTU DOMAIN CONTAINING PROTEIN"/>
    <property type="match status" value="1"/>
</dbReference>
<dbReference type="InterPro" id="IPR049769">
    <property type="entry name" value="OTU_OTU"/>
</dbReference>
<feature type="domain" description="OTU" evidence="2">
    <location>
        <begin position="34"/>
        <end position="152"/>
    </location>
</feature>
<dbReference type="Proteomes" id="UP000663845">
    <property type="component" value="Unassembled WGS sequence"/>
</dbReference>
<evidence type="ECO:0000259" key="2">
    <source>
        <dbReference type="PROSITE" id="PS50802"/>
    </source>
</evidence>
<evidence type="ECO:0000313" key="5">
    <source>
        <dbReference type="Proteomes" id="UP000663845"/>
    </source>
</evidence>